<dbReference type="PANTHER" id="PTHR45714:SF24">
    <property type="entry name" value="HOMEOBOX DOMAIN-CONTAINING PROTEIN"/>
    <property type="match status" value="1"/>
</dbReference>
<evidence type="ECO:0000256" key="6">
    <source>
        <dbReference type="ARBA" id="ARBA00023163"/>
    </source>
</evidence>
<evidence type="ECO:0000256" key="10">
    <source>
        <dbReference type="SAM" id="Coils"/>
    </source>
</evidence>
<evidence type="ECO:0000256" key="3">
    <source>
        <dbReference type="ARBA" id="ARBA00023015"/>
    </source>
</evidence>
<name>A0ABU6TKY1_9FABA</name>
<gene>
    <name evidence="13" type="ORF">PIB30_062671</name>
</gene>
<feature type="DNA-binding region" description="Homeobox" evidence="8">
    <location>
        <begin position="132"/>
        <end position="191"/>
    </location>
</feature>
<dbReference type="Pfam" id="PF02183">
    <property type="entry name" value="HALZ"/>
    <property type="match status" value="1"/>
</dbReference>
<evidence type="ECO:0000256" key="7">
    <source>
        <dbReference type="ARBA" id="ARBA00023242"/>
    </source>
</evidence>
<comment type="similarity">
    <text evidence="2">Belongs to the HD-ZIP homeobox family. Class II subfamily.</text>
</comment>
<dbReference type="Pfam" id="PF00046">
    <property type="entry name" value="Homeodomain"/>
    <property type="match status" value="1"/>
</dbReference>
<dbReference type="InterPro" id="IPR017970">
    <property type="entry name" value="Homeobox_CS"/>
</dbReference>
<comment type="subcellular location">
    <subcellularLocation>
        <location evidence="1 8 9">Nucleus</location>
    </subcellularLocation>
</comment>
<protein>
    <recommendedName>
        <fullName evidence="12">Homeobox domain-containing protein</fullName>
    </recommendedName>
</protein>
<feature type="region of interest" description="Disordered" evidence="11">
    <location>
        <begin position="27"/>
        <end position="85"/>
    </location>
</feature>
<keyword evidence="3" id="KW-0805">Transcription regulation</keyword>
<dbReference type="InterPro" id="IPR009057">
    <property type="entry name" value="Homeodomain-like_sf"/>
</dbReference>
<feature type="region of interest" description="Disordered" evidence="11">
    <location>
        <begin position="270"/>
        <end position="289"/>
    </location>
</feature>
<dbReference type="SMART" id="SM00340">
    <property type="entry name" value="HALZ"/>
    <property type="match status" value="1"/>
</dbReference>
<keyword evidence="5 8" id="KW-0371">Homeobox</keyword>
<dbReference type="PANTHER" id="PTHR45714">
    <property type="entry name" value="HOMEOBOX-LEUCINE ZIPPER PROTEIN HAT14"/>
    <property type="match status" value="1"/>
</dbReference>
<dbReference type="InterPro" id="IPR003106">
    <property type="entry name" value="Leu_zip_homeo"/>
</dbReference>
<evidence type="ECO:0000256" key="4">
    <source>
        <dbReference type="ARBA" id="ARBA00023125"/>
    </source>
</evidence>
<evidence type="ECO:0000256" key="8">
    <source>
        <dbReference type="PROSITE-ProRule" id="PRU00108"/>
    </source>
</evidence>
<dbReference type="EMBL" id="JASCZI010091206">
    <property type="protein sequence ID" value="MED6149460.1"/>
    <property type="molecule type" value="Genomic_DNA"/>
</dbReference>
<keyword evidence="4 8" id="KW-0238">DNA-binding</keyword>
<evidence type="ECO:0000256" key="2">
    <source>
        <dbReference type="ARBA" id="ARBA00006074"/>
    </source>
</evidence>
<feature type="compositionally biased region" description="Low complexity" evidence="11">
    <location>
        <begin position="73"/>
        <end position="85"/>
    </location>
</feature>
<keyword evidence="14" id="KW-1185">Reference proteome</keyword>
<feature type="domain" description="Homeobox" evidence="12">
    <location>
        <begin position="130"/>
        <end position="190"/>
    </location>
</feature>
<comment type="caution">
    <text evidence="13">The sequence shown here is derived from an EMBL/GenBank/DDBJ whole genome shotgun (WGS) entry which is preliminary data.</text>
</comment>
<evidence type="ECO:0000256" key="5">
    <source>
        <dbReference type="ARBA" id="ARBA00023155"/>
    </source>
</evidence>
<dbReference type="InterPro" id="IPR050762">
    <property type="entry name" value="HD-ZIP_Homeobox_LZ_Class_II"/>
</dbReference>
<sequence>MNFDHHGISNNTSLQLGLALGIGLHEEKKEDDSSKKGNNHKNKAYPSLTLGPLISDDDEQQQQLQASKIVEDSSCSTPSPVSSFSNSSNIIIKKEKDHQFLVEEFEVEIDEKVPSSSRGLLSEIIDEDGNNTKRKKLRLTKEQSTILEESFKKHSNPNPKQKQELARQLNLRPRQVEVWFQNRRARTKLKQTESECELLKKCCETLTEENKRLQNELQQLKSSMQTSPLFSIQIPPPTSLTLCPSCDTINNNHNNGELLIINSKPHHNHHFHKNNNGYPLFKQSSSATC</sequence>
<evidence type="ECO:0000256" key="9">
    <source>
        <dbReference type="RuleBase" id="RU000682"/>
    </source>
</evidence>
<proteinExistence type="inferred from homology"/>
<dbReference type="Proteomes" id="UP001341840">
    <property type="component" value="Unassembled WGS sequence"/>
</dbReference>
<dbReference type="PROSITE" id="PS00027">
    <property type="entry name" value="HOMEOBOX_1"/>
    <property type="match status" value="1"/>
</dbReference>
<dbReference type="PROSITE" id="PS50071">
    <property type="entry name" value="HOMEOBOX_2"/>
    <property type="match status" value="1"/>
</dbReference>
<dbReference type="InterPro" id="IPR001356">
    <property type="entry name" value="HD"/>
</dbReference>
<accession>A0ABU6TKY1</accession>
<evidence type="ECO:0000313" key="13">
    <source>
        <dbReference type="EMBL" id="MED6149460.1"/>
    </source>
</evidence>
<reference evidence="13 14" key="1">
    <citation type="journal article" date="2023" name="Plants (Basel)">
        <title>Bridging the Gap: Combining Genomics and Transcriptomics Approaches to Understand Stylosanthes scabra, an Orphan Legume from the Brazilian Caatinga.</title>
        <authorList>
            <person name="Ferreira-Neto J.R.C."/>
            <person name="da Silva M.D."/>
            <person name="Binneck E."/>
            <person name="de Melo N.F."/>
            <person name="da Silva R.H."/>
            <person name="de Melo A.L.T.M."/>
            <person name="Pandolfi V."/>
            <person name="Bustamante F.O."/>
            <person name="Brasileiro-Vidal A.C."/>
            <person name="Benko-Iseppon A.M."/>
        </authorList>
    </citation>
    <scope>NUCLEOTIDE SEQUENCE [LARGE SCALE GENOMIC DNA]</scope>
    <source>
        <tissue evidence="13">Leaves</tissue>
    </source>
</reference>
<evidence type="ECO:0000313" key="14">
    <source>
        <dbReference type="Proteomes" id="UP001341840"/>
    </source>
</evidence>
<dbReference type="SUPFAM" id="SSF46689">
    <property type="entry name" value="Homeodomain-like"/>
    <property type="match status" value="1"/>
</dbReference>
<organism evidence="13 14">
    <name type="scientific">Stylosanthes scabra</name>
    <dbReference type="NCBI Taxonomy" id="79078"/>
    <lineage>
        <taxon>Eukaryota</taxon>
        <taxon>Viridiplantae</taxon>
        <taxon>Streptophyta</taxon>
        <taxon>Embryophyta</taxon>
        <taxon>Tracheophyta</taxon>
        <taxon>Spermatophyta</taxon>
        <taxon>Magnoliopsida</taxon>
        <taxon>eudicotyledons</taxon>
        <taxon>Gunneridae</taxon>
        <taxon>Pentapetalae</taxon>
        <taxon>rosids</taxon>
        <taxon>fabids</taxon>
        <taxon>Fabales</taxon>
        <taxon>Fabaceae</taxon>
        <taxon>Papilionoideae</taxon>
        <taxon>50 kb inversion clade</taxon>
        <taxon>dalbergioids sensu lato</taxon>
        <taxon>Dalbergieae</taxon>
        <taxon>Pterocarpus clade</taxon>
        <taxon>Stylosanthes</taxon>
    </lineage>
</organism>
<evidence type="ECO:0000259" key="12">
    <source>
        <dbReference type="PROSITE" id="PS50071"/>
    </source>
</evidence>
<dbReference type="CDD" id="cd00086">
    <property type="entry name" value="homeodomain"/>
    <property type="match status" value="1"/>
</dbReference>
<dbReference type="Gene3D" id="1.10.10.60">
    <property type="entry name" value="Homeodomain-like"/>
    <property type="match status" value="1"/>
</dbReference>
<feature type="coiled-coil region" evidence="10">
    <location>
        <begin position="182"/>
        <end position="223"/>
    </location>
</feature>
<evidence type="ECO:0000256" key="11">
    <source>
        <dbReference type="SAM" id="MobiDB-lite"/>
    </source>
</evidence>
<dbReference type="SMART" id="SM00389">
    <property type="entry name" value="HOX"/>
    <property type="match status" value="1"/>
</dbReference>
<keyword evidence="7 8" id="KW-0539">Nucleus</keyword>
<keyword evidence="6" id="KW-0804">Transcription</keyword>
<keyword evidence="10" id="KW-0175">Coiled coil</keyword>
<evidence type="ECO:0000256" key="1">
    <source>
        <dbReference type="ARBA" id="ARBA00004123"/>
    </source>
</evidence>